<keyword evidence="12" id="KW-1185">Reference proteome</keyword>
<evidence type="ECO:0000313" key="11">
    <source>
        <dbReference type="EMBL" id="KAK2968539.1"/>
    </source>
</evidence>
<evidence type="ECO:0000256" key="9">
    <source>
        <dbReference type="SAM" id="MobiDB-lite"/>
    </source>
</evidence>
<evidence type="ECO:0000256" key="5">
    <source>
        <dbReference type="ARBA" id="ARBA00023015"/>
    </source>
</evidence>
<evidence type="ECO:0000259" key="10">
    <source>
        <dbReference type="PROSITE" id="PS50157"/>
    </source>
</evidence>
<dbReference type="GO" id="GO:0005634">
    <property type="term" value="C:nucleus"/>
    <property type="evidence" value="ECO:0007669"/>
    <property type="project" value="UniProtKB-SubCell"/>
</dbReference>
<dbReference type="InterPro" id="IPR013087">
    <property type="entry name" value="Znf_C2H2_type"/>
</dbReference>
<dbReference type="PROSITE" id="PS00028">
    <property type="entry name" value="ZINC_FINGER_C2H2_1"/>
    <property type="match status" value="1"/>
</dbReference>
<evidence type="ECO:0000256" key="2">
    <source>
        <dbReference type="ARBA" id="ARBA00022723"/>
    </source>
</evidence>
<dbReference type="PROSITE" id="PS50157">
    <property type="entry name" value="ZINC_FINGER_C2H2_2"/>
    <property type="match status" value="1"/>
</dbReference>
<organism evidence="11 12">
    <name type="scientific">Escallonia rubra</name>
    <dbReference type="NCBI Taxonomy" id="112253"/>
    <lineage>
        <taxon>Eukaryota</taxon>
        <taxon>Viridiplantae</taxon>
        <taxon>Streptophyta</taxon>
        <taxon>Embryophyta</taxon>
        <taxon>Tracheophyta</taxon>
        <taxon>Spermatophyta</taxon>
        <taxon>Magnoliopsida</taxon>
        <taxon>eudicotyledons</taxon>
        <taxon>Gunneridae</taxon>
        <taxon>Pentapetalae</taxon>
        <taxon>asterids</taxon>
        <taxon>campanulids</taxon>
        <taxon>Escalloniales</taxon>
        <taxon>Escalloniaceae</taxon>
        <taxon>Escallonia</taxon>
    </lineage>
</organism>
<name>A0AA88QDV5_9ASTE</name>
<evidence type="ECO:0000256" key="4">
    <source>
        <dbReference type="ARBA" id="ARBA00022833"/>
    </source>
</evidence>
<comment type="subcellular location">
    <subcellularLocation>
        <location evidence="1">Nucleus</location>
    </subcellularLocation>
</comment>
<dbReference type="InterPro" id="IPR052426">
    <property type="entry name" value="Plant_dev_regulator"/>
</dbReference>
<dbReference type="PANTHER" id="PTHR45801:SF119">
    <property type="entry name" value="ZINC FINGER PROTEIN 10-LIKE"/>
    <property type="match status" value="1"/>
</dbReference>
<feature type="region of interest" description="Disordered" evidence="9">
    <location>
        <begin position="91"/>
        <end position="114"/>
    </location>
</feature>
<keyword evidence="2" id="KW-0479">Metal-binding</keyword>
<keyword evidence="5" id="KW-0805">Transcription regulation</keyword>
<feature type="compositionally biased region" description="Low complexity" evidence="9">
    <location>
        <begin position="95"/>
        <end position="114"/>
    </location>
</feature>
<gene>
    <name evidence="11" type="ORF">RJ640_009384</name>
</gene>
<keyword evidence="6" id="KW-0804">Transcription</keyword>
<feature type="compositionally biased region" description="Low complexity" evidence="9">
    <location>
        <begin position="137"/>
        <end position="146"/>
    </location>
</feature>
<dbReference type="AlphaFoldDB" id="A0AA88QDV5"/>
<keyword evidence="4" id="KW-0862">Zinc</keyword>
<dbReference type="Pfam" id="PF13912">
    <property type="entry name" value="zf-C2H2_6"/>
    <property type="match status" value="1"/>
</dbReference>
<accession>A0AA88QDV5</accession>
<dbReference type="InterPro" id="IPR036236">
    <property type="entry name" value="Znf_C2H2_sf"/>
</dbReference>
<feature type="compositionally biased region" description="Basic and acidic residues" evidence="9">
    <location>
        <begin position="151"/>
        <end position="162"/>
    </location>
</feature>
<comment type="caution">
    <text evidence="11">The sequence shown here is derived from an EMBL/GenBank/DDBJ whole genome shotgun (WGS) entry which is preliminary data.</text>
</comment>
<keyword evidence="7" id="KW-0539">Nucleus</keyword>
<evidence type="ECO:0000256" key="3">
    <source>
        <dbReference type="ARBA" id="ARBA00022771"/>
    </source>
</evidence>
<dbReference type="EMBL" id="JAVXUO010002909">
    <property type="protein sequence ID" value="KAK2968539.1"/>
    <property type="molecule type" value="Genomic_DNA"/>
</dbReference>
<dbReference type="Proteomes" id="UP001187471">
    <property type="component" value="Unassembled WGS sequence"/>
</dbReference>
<dbReference type="SMART" id="SM00355">
    <property type="entry name" value="ZnF_C2H2"/>
    <property type="match status" value="1"/>
</dbReference>
<dbReference type="GO" id="GO:0008270">
    <property type="term" value="F:zinc ion binding"/>
    <property type="evidence" value="ECO:0007669"/>
    <property type="project" value="UniProtKB-KW"/>
</dbReference>
<keyword evidence="3 8" id="KW-0863">Zinc-finger</keyword>
<dbReference type="Gene3D" id="3.30.160.60">
    <property type="entry name" value="Classic Zinc Finger"/>
    <property type="match status" value="1"/>
</dbReference>
<sequence length="240" mass="26569">MEQYSNYLMWIKSKSDVQNSNSWEEQAFAEDAAGPLGGFIWPPRSYSCSFCKREFRSAQALGGHMNVHRRDRARLKQLVSLSPQLDQVILHHQDPNPNSNPNPSLVSSPPAPSRVSLSTISTLENFVGHACVPPLSSPSSWSDSKPACTKTTREEESLRLGDDDSVETNLSVGLNLAISGYRPSGEDSDEVSHNCKRHKTSVHPLPVCSDDRYPFKYPSKVLGLRTGSMEEVDLELRLGA</sequence>
<dbReference type="SUPFAM" id="SSF57667">
    <property type="entry name" value="beta-beta-alpha zinc fingers"/>
    <property type="match status" value="1"/>
</dbReference>
<protein>
    <recommendedName>
        <fullName evidence="10">C2H2-type domain-containing protein</fullName>
    </recommendedName>
</protein>
<evidence type="ECO:0000256" key="1">
    <source>
        <dbReference type="ARBA" id="ARBA00004123"/>
    </source>
</evidence>
<reference evidence="11" key="1">
    <citation type="submission" date="2022-12" db="EMBL/GenBank/DDBJ databases">
        <title>Draft genome assemblies for two species of Escallonia (Escalloniales).</title>
        <authorList>
            <person name="Chanderbali A."/>
            <person name="Dervinis C."/>
            <person name="Anghel I."/>
            <person name="Soltis D."/>
            <person name="Soltis P."/>
            <person name="Zapata F."/>
        </authorList>
    </citation>
    <scope>NUCLEOTIDE SEQUENCE</scope>
    <source>
        <strain evidence="11">UCBG92.1500</strain>
        <tissue evidence="11">Leaf</tissue>
    </source>
</reference>
<feature type="domain" description="C2H2-type" evidence="10">
    <location>
        <begin position="46"/>
        <end position="73"/>
    </location>
</feature>
<evidence type="ECO:0000256" key="7">
    <source>
        <dbReference type="ARBA" id="ARBA00023242"/>
    </source>
</evidence>
<proteinExistence type="predicted"/>
<evidence type="ECO:0000256" key="8">
    <source>
        <dbReference type="PROSITE-ProRule" id="PRU00042"/>
    </source>
</evidence>
<feature type="region of interest" description="Disordered" evidence="9">
    <location>
        <begin position="137"/>
        <end position="164"/>
    </location>
</feature>
<evidence type="ECO:0000313" key="12">
    <source>
        <dbReference type="Proteomes" id="UP001187471"/>
    </source>
</evidence>
<dbReference type="PANTHER" id="PTHR45801">
    <property type="entry name" value="OS07G0101800 PROTEIN"/>
    <property type="match status" value="1"/>
</dbReference>
<evidence type="ECO:0000256" key="6">
    <source>
        <dbReference type="ARBA" id="ARBA00023163"/>
    </source>
</evidence>